<keyword evidence="2" id="KW-0614">Plasmid</keyword>
<feature type="region of interest" description="Disordered" evidence="1">
    <location>
        <begin position="1"/>
        <end position="21"/>
    </location>
</feature>
<gene>
    <name evidence="2" type="ORF">pFP1.44</name>
</gene>
<evidence type="ECO:0000313" key="2">
    <source>
        <dbReference type="EMBL" id="AAX51385.1"/>
    </source>
</evidence>
<geneLocation type="plasmid" evidence="2">
    <name>pFP1</name>
</geneLocation>
<protein>
    <submittedName>
        <fullName evidence="2">Uncharacterized protein</fullName>
    </submittedName>
</protein>
<dbReference type="AlphaFoldDB" id="Q58IJ8"/>
<sequence>MIPRRRPCGRNRPPMSEIYNPDPGSVATLAEALHELVATHGPLAERETADWRLLLVPAAADVAPPGPVTVTLSVGAEVTRVEVARPADDTDDIEENPYEVPLPAEIVRPFTRLLMDLVYTEEQSAPGPARGVCQLCGGQGHALSIWRPR</sequence>
<name>Q58IJ8_9ACTN</name>
<organism evidence="2">
    <name type="scientific">Streptomyces sp. FQ1</name>
    <dbReference type="NCBI Taxonomy" id="319426"/>
    <lineage>
        <taxon>Bacteria</taxon>
        <taxon>Bacillati</taxon>
        <taxon>Actinomycetota</taxon>
        <taxon>Actinomycetes</taxon>
        <taxon>Kitasatosporales</taxon>
        <taxon>Streptomycetaceae</taxon>
        <taxon>Streptomyces</taxon>
    </lineage>
</organism>
<dbReference type="EMBL" id="AY943953">
    <property type="protein sequence ID" value="AAX51385.1"/>
    <property type="molecule type" value="Genomic_DNA"/>
</dbReference>
<reference evidence="2" key="1">
    <citation type="journal article" date="2008" name="Appl. Environ. Microbiol.">
        <title>Characterization of replication and conjugation of Streptomyces circular plasmids pFP1 and pFP11 and their ability to propagate in linear mode with artificially attached telomeres.</title>
        <authorList>
            <person name="Zhang R."/>
            <person name="Zeng A."/>
            <person name="Fang P."/>
            <person name="Qin Z."/>
        </authorList>
    </citation>
    <scope>NUCLEOTIDE SEQUENCE</scope>
    <source>
        <strain evidence="2">FQ1</strain>
        <plasmid evidence="2">pFP1</plasmid>
    </source>
</reference>
<proteinExistence type="predicted"/>
<evidence type="ECO:0000256" key="1">
    <source>
        <dbReference type="SAM" id="MobiDB-lite"/>
    </source>
</evidence>
<accession>Q58IJ8</accession>